<evidence type="ECO:0000259" key="5">
    <source>
        <dbReference type="Pfam" id="PF03364"/>
    </source>
</evidence>
<evidence type="ECO:0000256" key="2">
    <source>
        <dbReference type="ARBA" id="ARBA00011814"/>
    </source>
</evidence>
<dbReference type="InterPro" id="IPR005031">
    <property type="entry name" value="COQ10_START"/>
</dbReference>
<dbReference type="InterPro" id="IPR023393">
    <property type="entry name" value="START-like_dom_sf"/>
</dbReference>
<dbReference type="PANTHER" id="PTHR12901">
    <property type="entry name" value="SPERM PROTEIN HOMOLOG"/>
    <property type="match status" value="1"/>
</dbReference>
<dbReference type="Pfam" id="PF03364">
    <property type="entry name" value="Polyketide_cyc"/>
    <property type="match status" value="1"/>
</dbReference>
<feature type="compositionally biased region" description="Basic residues" evidence="4">
    <location>
        <begin position="17"/>
        <end position="31"/>
    </location>
</feature>
<comment type="similarity">
    <text evidence="1">Belongs to the COQ10 family.</text>
</comment>
<dbReference type="Gene3D" id="3.30.530.20">
    <property type="match status" value="1"/>
</dbReference>
<dbReference type="InterPro" id="IPR044996">
    <property type="entry name" value="COQ10-like"/>
</dbReference>
<organism evidence="6 7">
    <name type="scientific">Glonium stellatum</name>
    <dbReference type="NCBI Taxonomy" id="574774"/>
    <lineage>
        <taxon>Eukaryota</taxon>
        <taxon>Fungi</taxon>
        <taxon>Dikarya</taxon>
        <taxon>Ascomycota</taxon>
        <taxon>Pezizomycotina</taxon>
        <taxon>Dothideomycetes</taxon>
        <taxon>Pleosporomycetidae</taxon>
        <taxon>Gloniales</taxon>
        <taxon>Gloniaceae</taxon>
        <taxon>Glonium</taxon>
    </lineage>
</organism>
<evidence type="ECO:0000313" key="7">
    <source>
        <dbReference type="Proteomes" id="UP000250140"/>
    </source>
</evidence>
<evidence type="ECO:0000313" key="6">
    <source>
        <dbReference type="EMBL" id="OCL02688.1"/>
    </source>
</evidence>
<feature type="compositionally biased region" description="Pro residues" evidence="4">
    <location>
        <begin position="1"/>
        <end position="16"/>
    </location>
</feature>
<protein>
    <recommendedName>
        <fullName evidence="5">Coenzyme Q-binding protein COQ10 START domain-containing protein</fullName>
    </recommendedName>
</protein>
<feature type="non-terminal residue" evidence="6">
    <location>
        <position position="89"/>
    </location>
</feature>
<dbReference type="SUPFAM" id="SSF55961">
    <property type="entry name" value="Bet v1-like"/>
    <property type="match status" value="1"/>
</dbReference>
<dbReference type="EMBL" id="KV750904">
    <property type="protein sequence ID" value="OCL02688.1"/>
    <property type="molecule type" value="Genomic_DNA"/>
</dbReference>
<feature type="domain" description="Coenzyme Q-binding protein COQ10 START" evidence="5">
    <location>
        <begin position="51"/>
        <end position="85"/>
    </location>
</feature>
<proteinExistence type="inferred from homology"/>
<evidence type="ECO:0000256" key="4">
    <source>
        <dbReference type="SAM" id="MobiDB-lite"/>
    </source>
</evidence>
<sequence length="89" mass="10288">MRTPLHPPRLPLPLPLHRPHPPLHHHHHRRTFLPNPFSPPAPQVLTARRTLPYPSPAIYAIIADVPRYSSFLPYCQSSTVTRWSGPDRR</sequence>
<dbReference type="GO" id="GO:0048039">
    <property type="term" value="F:ubiquinone binding"/>
    <property type="evidence" value="ECO:0007669"/>
    <property type="project" value="InterPro"/>
</dbReference>
<name>A0A8E2JML1_9PEZI</name>
<dbReference type="GO" id="GO:0005739">
    <property type="term" value="C:mitochondrion"/>
    <property type="evidence" value="ECO:0007669"/>
    <property type="project" value="TreeGrafter"/>
</dbReference>
<comment type="subunit">
    <text evidence="2">Interacts with coenzyme Q.</text>
</comment>
<dbReference type="GO" id="GO:0045333">
    <property type="term" value="P:cellular respiration"/>
    <property type="evidence" value="ECO:0007669"/>
    <property type="project" value="InterPro"/>
</dbReference>
<dbReference type="PANTHER" id="PTHR12901:SF10">
    <property type="entry name" value="COENZYME Q-BINDING PROTEIN COQ10, MITOCHONDRIAL"/>
    <property type="match status" value="1"/>
</dbReference>
<keyword evidence="7" id="KW-1185">Reference proteome</keyword>
<accession>A0A8E2JML1</accession>
<dbReference type="OrthoDB" id="292693at2759"/>
<comment type="function">
    <text evidence="3">Required for the function of coenzyme Q in the respiratory chain. May serve as a chaperone or may be involved in the transport of Q6 from its site of synthesis to the catalytic sites of the respiratory complexes.</text>
</comment>
<evidence type="ECO:0000256" key="3">
    <source>
        <dbReference type="ARBA" id="ARBA00024947"/>
    </source>
</evidence>
<feature type="region of interest" description="Disordered" evidence="4">
    <location>
        <begin position="1"/>
        <end position="41"/>
    </location>
</feature>
<gene>
    <name evidence="6" type="ORF">AOQ84DRAFT_228606</name>
</gene>
<reference evidence="6 7" key="1">
    <citation type="journal article" date="2016" name="Nat. Commun.">
        <title>Ectomycorrhizal ecology is imprinted in the genome of the dominant symbiotic fungus Cenococcum geophilum.</title>
        <authorList>
            <consortium name="DOE Joint Genome Institute"/>
            <person name="Peter M."/>
            <person name="Kohler A."/>
            <person name="Ohm R.A."/>
            <person name="Kuo A."/>
            <person name="Krutzmann J."/>
            <person name="Morin E."/>
            <person name="Arend M."/>
            <person name="Barry K.W."/>
            <person name="Binder M."/>
            <person name="Choi C."/>
            <person name="Clum A."/>
            <person name="Copeland A."/>
            <person name="Grisel N."/>
            <person name="Haridas S."/>
            <person name="Kipfer T."/>
            <person name="LaButti K."/>
            <person name="Lindquist E."/>
            <person name="Lipzen A."/>
            <person name="Maire R."/>
            <person name="Meier B."/>
            <person name="Mihaltcheva S."/>
            <person name="Molinier V."/>
            <person name="Murat C."/>
            <person name="Poggeler S."/>
            <person name="Quandt C.A."/>
            <person name="Sperisen C."/>
            <person name="Tritt A."/>
            <person name="Tisserant E."/>
            <person name="Crous P.W."/>
            <person name="Henrissat B."/>
            <person name="Nehls U."/>
            <person name="Egli S."/>
            <person name="Spatafora J.W."/>
            <person name="Grigoriev I.V."/>
            <person name="Martin F.M."/>
        </authorList>
    </citation>
    <scope>NUCLEOTIDE SEQUENCE [LARGE SCALE GENOMIC DNA]</scope>
    <source>
        <strain evidence="6 7">CBS 207.34</strain>
    </source>
</reference>
<dbReference type="AlphaFoldDB" id="A0A8E2JML1"/>
<dbReference type="Proteomes" id="UP000250140">
    <property type="component" value="Unassembled WGS sequence"/>
</dbReference>
<evidence type="ECO:0000256" key="1">
    <source>
        <dbReference type="ARBA" id="ARBA00006885"/>
    </source>
</evidence>